<keyword evidence="2" id="KW-0902">Two-component regulatory system</keyword>
<keyword evidence="4" id="KW-0238">DNA-binding</keyword>
<keyword evidence="10" id="KW-1185">Reference proteome</keyword>
<dbReference type="PROSITE" id="PS50110">
    <property type="entry name" value="RESPONSE_REGULATORY"/>
    <property type="match status" value="1"/>
</dbReference>
<feature type="region of interest" description="Disordered" evidence="7">
    <location>
        <begin position="117"/>
        <end position="141"/>
    </location>
</feature>
<feature type="compositionally biased region" description="Low complexity" evidence="7">
    <location>
        <begin position="131"/>
        <end position="141"/>
    </location>
</feature>
<evidence type="ECO:0000256" key="4">
    <source>
        <dbReference type="ARBA" id="ARBA00023125"/>
    </source>
</evidence>
<comment type="caution">
    <text evidence="6">Lacks conserved residue(s) required for the propagation of feature annotation.</text>
</comment>
<dbReference type="SUPFAM" id="SSF52172">
    <property type="entry name" value="CheY-like"/>
    <property type="match status" value="1"/>
</dbReference>
<evidence type="ECO:0000313" key="10">
    <source>
        <dbReference type="Proteomes" id="UP001432180"/>
    </source>
</evidence>
<evidence type="ECO:0000256" key="5">
    <source>
        <dbReference type="ARBA" id="ARBA00023163"/>
    </source>
</evidence>
<dbReference type="EMBL" id="CP121472">
    <property type="protein sequence ID" value="WPL17030.1"/>
    <property type="molecule type" value="Genomic_DNA"/>
</dbReference>
<evidence type="ECO:0000259" key="8">
    <source>
        <dbReference type="PROSITE" id="PS50110"/>
    </source>
</evidence>
<accession>A0ABZ0S7Q6</accession>
<dbReference type="InterPro" id="IPR039420">
    <property type="entry name" value="WalR-like"/>
</dbReference>
<dbReference type="InterPro" id="IPR001789">
    <property type="entry name" value="Sig_transdc_resp-reg_receiver"/>
</dbReference>
<keyword evidence="5" id="KW-0804">Transcription</keyword>
<name>A0ABZ0S7Q6_9GAMM</name>
<evidence type="ECO:0000256" key="6">
    <source>
        <dbReference type="PROSITE-ProRule" id="PRU00169"/>
    </source>
</evidence>
<dbReference type="PANTHER" id="PTHR48111:SF1">
    <property type="entry name" value="TWO-COMPONENT RESPONSE REGULATOR ORR33"/>
    <property type="match status" value="1"/>
</dbReference>
<sequence length="141" mass="15569">MKRLEAASTPDETPKVGIAKPLPILPTQFNVSIPGISGIDLCERLKQDPATEDIPLIIPSTMSRPADKLRGFQCRAADYVASPFHKVELLARIGNQLKLVRMGEAIEARAEHQFDQLFEPGYTSEERPRRNSGGNSGRNSE</sequence>
<feature type="domain" description="Response regulatory" evidence="8">
    <location>
        <begin position="1"/>
        <end position="97"/>
    </location>
</feature>
<evidence type="ECO:0000313" key="9">
    <source>
        <dbReference type="EMBL" id="WPL17030.1"/>
    </source>
</evidence>
<keyword evidence="1" id="KW-0597">Phosphoprotein</keyword>
<keyword evidence="3" id="KW-0805">Transcription regulation</keyword>
<evidence type="ECO:0000256" key="7">
    <source>
        <dbReference type="SAM" id="MobiDB-lite"/>
    </source>
</evidence>
<dbReference type="InterPro" id="IPR011006">
    <property type="entry name" value="CheY-like_superfamily"/>
</dbReference>
<evidence type="ECO:0000256" key="3">
    <source>
        <dbReference type="ARBA" id="ARBA00023015"/>
    </source>
</evidence>
<proteinExistence type="predicted"/>
<evidence type="ECO:0000256" key="1">
    <source>
        <dbReference type="ARBA" id="ARBA00022553"/>
    </source>
</evidence>
<protein>
    <submittedName>
        <fullName evidence="9">Stalked cell differentiation-controlling protein</fullName>
    </submittedName>
</protein>
<evidence type="ECO:0000256" key="2">
    <source>
        <dbReference type="ARBA" id="ARBA00023012"/>
    </source>
</evidence>
<reference evidence="9 10" key="1">
    <citation type="journal article" date="2023" name="Microorganisms">
        <title>Thiorhodovibrio frisius and Trv. litoralis spp. nov., Two Novel Members from a Clade of Fastidious Purple Sulfur Bacteria That Exhibit Unique Red-Shifted Light-Harvesting Capabilities.</title>
        <authorList>
            <person name="Methner A."/>
            <person name="Kuzyk S.B."/>
            <person name="Petersen J."/>
            <person name="Bauer S."/>
            <person name="Brinkmann H."/>
            <person name="Sichau K."/>
            <person name="Wanner G."/>
            <person name="Wolf J."/>
            <person name="Neumann-Schaal M."/>
            <person name="Henke P."/>
            <person name="Tank M."/>
            <person name="Sproer C."/>
            <person name="Bunk B."/>
            <person name="Overmann J."/>
        </authorList>
    </citation>
    <scope>NUCLEOTIDE SEQUENCE [LARGE SCALE GENOMIC DNA]</scope>
    <source>
        <strain evidence="9 10">DSM 6702</strain>
    </source>
</reference>
<dbReference type="Pfam" id="PF00072">
    <property type="entry name" value="Response_reg"/>
    <property type="match status" value="1"/>
</dbReference>
<gene>
    <name evidence="9" type="primary">pleD_9</name>
    <name evidence="9" type="ORF">Thiowin_02016</name>
</gene>
<dbReference type="Gene3D" id="3.40.50.2300">
    <property type="match status" value="1"/>
</dbReference>
<dbReference type="PANTHER" id="PTHR48111">
    <property type="entry name" value="REGULATOR OF RPOS"/>
    <property type="match status" value="1"/>
</dbReference>
<dbReference type="Proteomes" id="UP001432180">
    <property type="component" value="Chromosome"/>
</dbReference>
<organism evidence="9 10">
    <name type="scientific">Thiorhodovibrio winogradskyi</name>
    <dbReference type="NCBI Taxonomy" id="77007"/>
    <lineage>
        <taxon>Bacteria</taxon>
        <taxon>Pseudomonadati</taxon>
        <taxon>Pseudomonadota</taxon>
        <taxon>Gammaproteobacteria</taxon>
        <taxon>Chromatiales</taxon>
        <taxon>Chromatiaceae</taxon>
        <taxon>Thiorhodovibrio</taxon>
    </lineage>
</organism>